<dbReference type="STRING" id="1197717.BED41_11960"/>
<dbReference type="GeneID" id="83058561"/>
<dbReference type="KEGG" id="cpor:BED41_11960"/>
<protein>
    <submittedName>
        <fullName evidence="5">HxlR family transcriptional regulator</fullName>
    </submittedName>
</protein>
<sequence>MDEKEFFCRRSEQPDDGVYVSTCPVTYALGIIGQKWKLPILWHLFPREATRYNELKRSVRGITNMMLTKSLHELEEHGLVERRQYETVPPRVEYSLTPRGRSLFPTLKELYRWGEEQMRLDELRKA</sequence>
<dbReference type="InterPro" id="IPR002577">
    <property type="entry name" value="HTH_HxlR"/>
</dbReference>
<dbReference type="Pfam" id="PF01638">
    <property type="entry name" value="HxlR"/>
    <property type="match status" value="1"/>
</dbReference>
<evidence type="ECO:0000313" key="6">
    <source>
        <dbReference type="Proteomes" id="UP000093044"/>
    </source>
</evidence>
<dbReference type="PANTHER" id="PTHR33204:SF29">
    <property type="entry name" value="TRANSCRIPTIONAL REGULATOR"/>
    <property type="match status" value="1"/>
</dbReference>
<organism evidence="5 6">
    <name type="scientific">Cloacibacillus porcorum</name>
    <dbReference type="NCBI Taxonomy" id="1197717"/>
    <lineage>
        <taxon>Bacteria</taxon>
        <taxon>Thermotogati</taxon>
        <taxon>Synergistota</taxon>
        <taxon>Synergistia</taxon>
        <taxon>Synergistales</taxon>
        <taxon>Synergistaceae</taxon>
        <taxon>Cloacibacillus</taxon>
    </lineage>
</organism>
<dbReference type="Proteomes" id="UP000093044">
    <property type="component" value="Chromosome"/>
</dbReference>
<keyword evidence="6" id="KW-1185">Reference proteome</keyword>
<dbReference type="RefSeq" id="WP_066746578.1">
    <property type="nucleotide sequence ID" value="NZ_CP016757.1"/>
</dbReference>
<evidence type="ECO:0000313" key="5">
    <source>
        <dbReference type="EMBL" id="ANZ45729.1"/>
    </source>
</evidence>
<dbReference type="PANTHER" id="PTHR33204">
    <property type="entry name" value="TRANSCRIPTIONAL REGULATOR, MARR FAMILY"/>
    <property type="match status" value="1"/>
</dbReference>
<dbReference type="Gene3D" id="1.10.10.10">
    <property type="entry name" value="Winged helix-like DNA-binding domain superfamily/Winged helix DNA-binding domain"/>
    <property type="match status" value="1"/>
</dbReference>
<dbReference type="PROSITE" id="PS51118">
    <property type="entry name" value="HTH_HXLR"/>
    <property type="match status" value="1"/>
</dbReference>
<dbReference type="EMBL" id="CP016757">
    <property type="protein sequence ID" value="ANZ45729.1"/>
    <property type="molecule type" value="Genomic_DNA"/>
</dbReference>
<dbReference type="OrthoDB" id="9791143at2"/>
<feature type="domain" description="HTH hxlR-type" evidence="4">
    <location>
        <begin position="23"/>
        <end position="122"/>
    </location>
</feature>
<evidence type="ECO:0000256" key="2">
    <source>
        <dbReference type="ARBA" id="ARBA00023125"/>
    </source>
</evidence>
<keyword evidence="1" id="KW-0805">Transcription regulation</keyword>
<proteinExistence type="predicted"/>
<accession>A0A1B2I6X9</accession>
<name>A0A1B2I6X9_9BACT</name>
<dbReference type="AlphaFoldDB" id="A0A1B2I6X9"/>
<dbReference type="InterPro" id="IPR036388">
    <property type="entry name" value="WH-like_DNA-bd_sf"/>
</dbReference>
<dbReference type="SUPFAM" id="SSF46785">
    <property type="entry name" value="Winged helix' DNA-binding domain"/>
    <property type="match status" value="1"/>
</dbReference>
<keyword evidence="2" id="KW-0238">DNA-binding</keyword>
<gene>
    <name evidence="5" type="ORF">BED41_11960</name>
</gene>
<evidence type="ECO:0000256" key="3">
    <source>
        <dbReference type="ARBA" id="ARBA00023163"/>
    </source>
</evidence>
<evidence type="ECO:0000256" key="1">
    <source>
        <dbReference type="ARBA" id="ARBA00023015"/>
    </source>
</evidence>
<dbReference type="InterPro" id="IPR036390">
    <property type="entry name" value="WH_DNA-bd_sf"/>
</dbReference>
<dbReference type="GO" id="GO:0003677">
    <property type="term" value="F:DNA binding"/>
    <property type="evidence" value="ECO:0007669"/>
    <property type="project" value="UniProtKB-KW"/>
</dbReference>
<keyword evidence="3" id="KW-0804">Transcription</keyword>
<evidence type="ECO:0000259" key="4">
    <source>
        <dbReference type="PROSITE" id="PS51118"/>
    </source>
</evidence>
<reference evidence="5" key="1">
    <citation type="submission" date="2016-08" db="EMBL/GenBank/DDBJ databases">
        <title>Complete genome of Cloacibacillus porcorum.</title>
        <authorList>
            <person name="Looft T."/>
            <person name="Bayles D.O."/>
            <person name="Alt D.P."/>
        </authorList>
    </citation>
    <scope>NUCLEOTIDE SEQUENCE [LARGE SCALE GENOMIC DNA]</scope>
    <source>
        <strain evidence="5">CL-84</strain>
    </source>
</reference>